<feature type="compositionally biased region" description="Polar residues" evidence="1">
    <location>
        <begin position="154"/>
        <end position="168"/>
    </location>
</feature>
<feature type="compositionally biased region" description="Low complexity" evidence="1">
    <location>
        <begin position="802"/>
        <end position="823"/>
    </location>
</feature>
<feature type="compositionally biased region" description="Pro residues" evidence="1">
    <location>
        <begin position="555"/>
        <end position="566"/>
    </location>
</feature>
<feature type="region of interest" description="Disordered" evidence="1">
    <location>
        <begin position="552"/>
        <end position="573"/>
    </location>
</feature>
<protein>
    <recommendedName>
        <fullName evidence="4">Centrosome-associated protein 350</fullName>
    </recommendedName>
</protein>
<gene>
    <name evidence="2" type="ORF">O3G_MSEX014384</name>
</gene>
<feature type="region of interest" description="Disordered" evidence="1">
    <location>
        <begin position="1"/>
        <end position="23"/>
    </location>
</feature>
<evidence type="ECO:0000313" key="2">
    <source>
        <dbReference type="EMBL" id="KAG6464244.1"/>
    </source>
</evidence>
<organism evidence="2 3">
    <name type="scientific">Manduca sexta</name>
    <name type="common">Tobacco hawkmoth</name>
    <name type="synonym">Tobacco hornworm</name>
    <dbReference type="NCBI Taxonomy" id="7130"/>
    <lineage>
        <taxon>Eukaryota</taxon>
        <taxon>Metazoa</taxon>
        <taxon>Ecdysozoa</taxon>
        <taxon>Arthropoda</taxon>
        <taxon>Hexapoda</taxon>
        <taxon>Insecta</taxon>
        <taxon>Pterygota</taxon>
        <taxon>Neoptera</taxon>
        <taxon>Endopterygota</taxon>
        <taxon>Lepidoptera</taxon>
        <taxon>Glossata</taxon>
        <taxon>Ditrysia</taxon>
        <taxon>Bombycoidea</taxon>
        <taxon>Sphingidae</taxon>
        <taxon>Sphinginae</taxon>
        <taxon>Sphingini</taxon>
        <taxon>Manduca</taxon>
    </lineage>
</organism>
<dbReference type="EMBL" id="JH669131">
    <property type="protein sequence ID" value="KAG6464244.1"/>
    <property type="molecule type" value="Genomic_DNA"/>
</dbReference>
<feature type="region of interest" description="Disordered" evidence="1">
    <location>
        <begin position="142"/>
        <end position="178"/>
    </location>
</feature>
<reference evidence="2" key="2">
    <citation type="submission" date="2020-12" db="EMBL/GenBank/DDBJ databases">
        <authorList>
            <person name="Kanost M."/>
        </authorList>
    </citation>
    <scope>NUCLEOTIDE SEQUENCE</scope>
</reference>
<proteinExistence type="predicted"/>
<feature type="compositionally biased region" description="Basic and acidic residues" evidence="1">
    <location>
        <begin position="142"/>
        <end position="153"/>
    </location>
</feature>
<comment type="caution">
    <text evidence="2">The sequence shown here is derived from an EMBL/GenBank/DDBJ whole genome shotgun (WGS) entry which is preliminary data.</text>
</comment>
<dbReference type="Proteomes" id="UP000791440">
    <property type="component" value="Unassembled WGS sequence"/>
</dbReference>
<evidence type="ECO:0000256" key="1">
    <source>
        <dbReference type="SAM" id="MobiDB-lite"/>
    </source>
</evidence>
<dbReference type="AlphaFoldDB" id="A0A921ZV57"/>
<feature type="region of interest" description="Disordered" evidence="1">
    <location>
        <begin position="861"/>
        <end position="880"/>
    </location>
</feature>
<name>A0A921ZV57_MANSE</name>
<feature type="region of interest" description="Disordered" evidence="1">
    <location>
        <begin position="722"/>
        <end position="823"/>
    </location>
</feature>
<evidence type="ECO:0008006" key="4">
    <source>
        <dbReference type="Google" id="ProtNLM"/>
    </source>
</evidence>
<sequence length="1042" mass="116693">MRHKSNIEITEMTGLTSPSHKSKKTILKEIKNKSKPVTIIHVPLEDKYHKTNKDNVQQMSRNSLVHEKIDNDTIDRGTAMDDIMSYKNVKVGTEPQPAKIDQITDMDTFDYGVSCKCSQSAKVQTDITGTFDSLEIPNVSLTKDKTDNRRKTDSLYTKSMPNLQSPEGKSNRKEKSSSDINFCKSTSYIISHSTLTYTTEQKINFHVVEGEEETRHKSPSPLSYPVNVLSVYKNEIKKKSNIDKIINIERESNDQNKTSDVNNVRRLDDTYSPNCSYAFDGNKLMKPSDIISTISVNNGLMQSEYICEQFQQELNFIDSFFESLQYLESCSLSNKCFANSKVENLIRNPVLLESEYDIKDSAEYSTLLSKFDNSANVDNAETMASKNLCLLNLLIHDEQRRAQSLLLVLKMRENALKHFTKSQVLWLENRKKLDNTDISNLRKKQRGALVKLQHERGEMQRMRKALIALSEKRKTALMKTKKSIELKLKDNVDVEQILLGKKKLKRSPTGERHVGAPLKCFELSSSGCEDSTTPRPHSEPMPRAAHACALHATLPTPPNPSAPSEPPATRSAEKCIQTNDCSSATAIGGRLPDAAAENFVVVDGGYLNILFQNLSLPQIFSGGKHYEVNEEALKNIVNSANTHHSQLNKTDVVEKLMEQIKNRSLDKSSAPSTARSLVDEYDYYYKELSEEEKSIVSPKVRHASTTIDSDYEIKEPVVQASECSVDQLENSQQSASTMTSDSSDEVVSLSVPVEVHEAPQEGSPEELDGGSGESGPLPVPAGAAATPDPFTTDVSTWPHLKTTTSDTESSVSSPSLCPSVSSITSPVNYEAEELRRQQLAIEREIKALEQQQCRLLVVREIPDKPPPPYTPPADSRVPRPPRMFLAGDSTDEKIQRHIIDPAADIFDTTDAFDMFVKDFCQESLERQRLDQSDRPWDACNLLPEKPIVTMEKLAKTTSAELVEVLTGVTPTVVSGVGARRSDHIDDILFAEWRRCEPEWTSLHTDEAIVKSQIFECIFQKILSETVDEYKKIVLPCAETKPA</sequence>
<keyword evidence="3" id="KW-1185">Reference proteome</keyword>
<feature type="compositionally biased region" description="Polar residues" evidence="1">
    <location>
        <begin position="722"/>
        <end position="739"/>
    </location>
</feature>
<reference evidence="2" key="1">
    <citation type="journal article" date="2016" name="Insect Biochem. Mol. Biol.">
        <title>Multifaceted biological insights from a draft genome sequence of the tobacco hornworm moth, Manduca sexta.</title>
        <authorList>
            <person name="Kanost M.R."/>
            <person name="Arrese E.L."/>
            <person name="Cao X."/>
            <person name="Chen Y.R."/>
            <person name="Chellapilla S."/>
            <person name="Goldsmith M.R."/>
            <person name="Grosse-Wilde E."/>
            <person name="Heckel D.G."/>
            <person name="Herndon N."/>
            <person name="Jiang H."/>
            <person name="Papanicolaou A."/>
            <person name="Qu J."/>
            <person name="Soulages J.L."/>
            <person name="Vogel H."/>
            <person name="Walters J."/>
            <person name="Waterhouse R.M."/>
            <person name="Ahn S.J."/>
            <person name="Almeida F.C."/>
            <person name="An C."/>
            <person name="Aqrawi P."/>
            <person name="Bretschneider A."/>
            <person name="Bryant W.B."/>
            <person name="Bucks S."/>
            <person name="Chao H."/>
            <person name="Chevignon G."/>
            <person name="Christen J.M."/>
            <person name="Clarke D.F."/>
            <person name="Dittmer N.T."/>
            <person name="Ferguson L.C.F."/>
            <person name="Garavelou S."/>
            <person name="Gordon K.H.J."/>
            <person name="Gunaratna R.T."/>
            <person name="Han Y."/>
            <person name="Hauser F."/>
            <person name="He Y."/>
            <person name="Heidel-Fischer H."/>
            <person name="Hirsh A."/>
            <person name="Hu Y."/>
            <person name="Jiang H."/>
            <person name="Kalra D."/>
            <person name="Klinner C."/>
            <person name="Konig C."/>
            <person name="Kovar C."/>
            <person name="Kroll A.R."/>
            <person name="Kuwar S.S."/>
            <person name="Lee S.L."/>
            <person name="Lehman R."/>
            <person name="Li K."/>
            <person name="Li Z."/>
            <person name="Liang H."/>
            <person name="Lovelace S."/>
            <person name="Lu Z."/>
            <person name="Mansfield J.H."/>
            <person name="McCulloch K.J."/>
            <person name="Mathew T."/>
            <person name="Morton B."/>
            <person name="Muzny D.M."/>
            <person name="Neunemann D."/>
            <person name="Ongeri F."/>
            <person name="Pauchet Y."/>
            <person name="Pu L.L."/>
            <person name="Pyrousis I."/>
            <person name="Rao X.J."/>
            <person name="Redding A."/>
            <person name="Roesel C."/>
            <person name="Sanchez-Gracia A."/>
            <person name="Schaack S."/>
            <person name="Shukla A."/>
            <person name="Tetreau G."/>
            <person name="Wang Y."/>
            <person name="Xiong G.H."/>
            <person name="Traut W."/>
            <person name="Walsh T.K."/>
            <person name="Worley K.C."/>
            <person name="Wu D."/>
            <person name="Wu W."/>
            <person name="Wu Y.Q."/>
            <person name="Zhang X."/>
            <person name="Zou Z."/>
            <person name="Zucker H."/>
            <person name="Briscoe A.D."/>
            <person name="Burmester T."/>
            <person name="Clem R.J."/>
            <person name="Feyereisen R."/>
            <person name="Grimmelikhuijzen C.J.P."/>
            <person name="Hamodrakas S.J."/>
            <person name="Hansson B.S."/>
            <person name="Huguet E."/>
            <person name="Jermiin L.S."/>
            <person name="Lan Q."/>
            <person name="Lehman H.K."/>
            <person name="Lorenzen M."/>
            <person name="Merzendorfer H."/>
            <person name="Michalopoulos I."/>
            <person name="Morton D.B."/>
            <person name="Muthukrishnan S."/>
            <person name="Oakeshott J.G."/>
            <person name="Palmer W."/>
            <person name="Park Y."/>
            <person name="Passarelli A.L."/>
            <person name="Rozas J."/>
            <person name="Schwartz L.M."/>
            <person name="Smith W."/>
            <person name="Southgate A."/>
            <person name="Vilcinskas A."/>
            <person name="Vogt R."/>
            <person name="Wang P."/>
            <person name="Werren J."/>
            <person name="Yu X.Q."/>
            <person name="Zhou J.J."/>
            <person name="Brown S.J."/>
            <person name="Scherer S.E."/>
            <person name="Richards S."/>
            <person name="Blissard G.W."/>
        </authorList>
    </citation>
    <scope>NUCLEOTIDE SEQUENCE</scope>
</reference>
<evidence type="ECO:0000313" key="3">
    <source>
        <dbReference type="Proteomes" id="UP000791440"/>
    </source>
</evidence>
<accession>A0A921ZV57</accession>